<dbReference type="EMBL" id="JBBWUH010000001">
    <property type="protein sequence ID" value="KAK8178023.1"/>
    <property type="molecule type" value="Genomic_DNA"/>
</dbReference>
<keyword evidence="3" id="KW-1185">Reference proteome</keyword>
<gene>
    <name evidence="2" type="ORF">IWX90DRAFT_493393</name>
</gene>
<feature type="compositionally biased region" description="Acidic residues" evidence="1">
    <location>
        <begin position="118"/>
        <end position="129"/>
    </location>
</feature>
<protein>
    <submittedName>
        <fullName evidence="2">Uncharacterized protein</fullName>
    </submittedName>
</protein>
<reference evidence="2 3" key="1">
    <citation type="journal article" date="2022" name="G3 (Bethesda)">
        <title>Enemy or ally: a genomic approach to elucidate the lifestyle of Phyllosticta citrichinaensis.</title>
        <authorList>
            <person name="Buijs V.A."/>
            <person name="Groenewald J.Z."/>
            <person name="Haridas S."/>
            <person name="LaButti K.M."/>
            <person name="Lipzen A."/>
            <person name="Martin F.M."/>
            <person name="Barry K."/>
            <person name="Grigoriev I.V."/>
            <person name="Crous P.W."/>
            <person name="Seidl M.F."/>
        </authorList>
    </citation>
    <scope>NUCLEOTIDE SEQUENCE [LARGE SCALE GENOMIC DNA]</scope>
    <source>
        <strain evidence="2 3">CBS 129764</strain>
    </source>
</reference>
<feature type="compositionally biased region" description="Polar residues" evidence="1">
    <location>
        <begin position="1"/>
        <end position="12"/>
    </location>
</feature>
<feature type="region of interest" description="Disordered" evidence="1">
    <location>
        <begin position="105"/>
        <end position="132"/>
    </location>
</feature>
<name>A0ABR1Y805_9PEZI</name>
<evidence type="ECO:0000256" key="1">
    <source>
        <dbReference type="SAM" id="MobiDB-lite"/>
    </source>
</evidence>
<comment type="caution">
    <text evidence="2">The sequence shown here is derived from an EMBL/GenBank/DDBJ whole genome shotgun (WGS) entry which is preliminary data.</text>
</comment>
<accession>A0ABR1Y805</accession>
<feature type="region of interest" description="Disordered" evidence="1">
    <location>
        <begin position="206"/>
        <end position="235"/>
    </location>
</feature>
<feature type="compositionally biased region" description="Pro residues" evidence="1">
    <location>
        <begin position="165"/>
        <end position="179"/>
    </location>
</feature>
<evidence type="ECO:0000313" key="2">
    <source>
        <dbReference type="EMBL" id="KAK8178023.1"/>
    </source>
</evidence>
<organism evidence="2 3">
    <name type="scientific">Phyllosticta citrichinensis</name>
    <dbReference type="NCBI Taxonomy" id="1130410"/>
    <lineage>
        <taxon>Eukaryota</taxon>
        <taxon>Fungi</taxon>
        <taxon>Dikarya</taxon>
        <taxon>Ascomycota</taxon>
        <taxon>Pezizomycotina</taxon>
        <taxon>Dothideomycetes</taxon>
        <taxon>Dothideomycetes incertae sedis</taxon>
        <taxon>Botryosphaeriales</taxon>
        <taxon>Phyllostictaceae</taxon>
        <taxon>Phyllosticta</taxon>
    </lineage>
</organism>
<dbReference type="Proteomes" id="UP001456524">
    <property type="component" value="Unassembled WGS sequence"/>
</dbReference>
<sequence>MSSPPGTLSRDIQPTPPHPPLPLGSDQVLVSRSRVLDEEDHTTEFQYDNVTRYTPPPPHVEATQDFNPVARTVRSWTTSSQITQRRPRASLLLLHLKARHFQVKMSSAKECQFSSEAELSEDDSDDQDDEPRNRRLFFSLPAAMFLGDEDDDDTENFNVDGLVAPPTPPPFRPPTPPSEHPGQGVLPAAEQQAMFRRRNERLKQLREQAKEQRRQAETVAQKTENTVKKEPGTGTILRGQGFQKGAIKLYPEDAQRLCYLATEQPAELLDARTRCTIIQMNRLDKPQTGGALTADAVFDRTWEEDAWWPRLRSGSIRSLRPVQLGSSRVLPQQLNLRSCY</sequence>
<feature type="region of interest" description="Disordered" evidence="1">
    <location>
        <begin position="147"/>
        <end position="185"/>
    </location>
</feature>
<feature type="compositionally biased region" description="Basic and acidic residues" evidence="1">
    <location>
        <begin position="206"/>
        <end position="216"/>
    </location>
</feature>
<proteinExistence type="predicted"/>
<feature type="region of interest" description="Disordered" evidence="1">
    <location>
        <begin position="1"/>
        <end position="63"/>
    </location>
</feature>
<evidence type="ECO:0000313" key="3">
    <source>
        <dbReference type="Proteomes" id="UP001456524"/>
    </source>
</evidence>